<dbReference type="InterPro" id="IPR003439">
    <property type="entry name" value="ABC_transporter-like_ATP-bd"/>
</dbReference>
<dbReference type="Pfam" id="PF00005">
    <property type="entry name" value="ABC_tran"/>
    <property type="match status" value="2"/>
</dbReference>
<feature type="domain" description="ABC transporter" evidence="11">
    <location>
        <begin position="823"/>
        <end position="1050"/>
    </location>
</feature>
<evidence type="ECO:0000256" key="9">
    <source>
        <dbReference type="ARBA" id="ARBA00023136"/>
    </source>
</evidence>
<feature type="transmembrane region" description="Helical" evidence="10">
    <location>
        <begin position="641"/>
        <end position="664"/>
    </location>
</feature>
<keyword evidence="13" id="KW-1185">Reference proteome</keyword>
<comment type="subcellular location">
    <subcellularLocation>
        <location evidence="1">Membrane</location>
        <topology evidence="1">Multi-pass membrane protein</topology>
    </subcellularLocation>
</comment>
<feature type="domain" description="ABC transporter" evidence="11">
    <location>
        <begin position="1719"/>
        <end position="1954"/>
    </location>
</feature>
<evidence type="ECO:0000256" key="8">
    <source>
        <dbReference type="ARBA" id="ARBA00022989"/>
    </source>
</evidence>
<feature type="transmembrane region" description="Helical" evidence="10">
    <location>
        <begin position="532"/>
        <end position="554"/>
    </location>
</feature>
<dbReference type="SUPFAM" id="SSF52540">
    <property type="entry name" value="P-loop containing nucleoside triphosphate hydrolases"/>
    <property type="match status" value="2"/>
</dbReference>
<dbReference type="GO" id="GO:0140359">
    <property type="term" value="F:ABC-type transporter activity"/>
    <property type="evidence" value="ECO:0007669"/>
    <property type="project" value="InterPro"/>
</dbReference>
<dbReference type="PROSITE" id="PS50893">
    <property type="entry name" value="ABC_TRANSPORTER_2"/>
    <property type="match status" value="2"/>
</dbReference>
<keyword evidence="6" id="KW-0547">Nucleotide-binding</keyword>
<reference evidence="12 13" key="1">
    <citation type="journal article" date="2023" name="BMC Biol.">
        <title>The compact genome of the sponge Oopsacas minuta (Hexactinellida) is lacking key metazoan core genes.</title>
        <authorList>
            <person name="Santini S."/>
            <person name="Schenkelaars Q."/>
            <person name="Jourda C."/>
            <person name="Duchesne M."/>
            <person name="Belahbib H."/>
            <person name="Rocher C."/>
            <person name="Selva M."/>
            <person name="Riesgo A."/>
            <person name="Vervoort M."/>
            <person name="Leys S.P."/>
            <person name="Kodjabachian L."/>
            <person name="Le Bivic A."/>
            <person name="Borchiellini C."/>
            <person name="Claverie J.M."/>
            <person name="Renard E."/>
        </authorList>
    </citation>
    <scope>NUCLEOTIDE SEQUENCE [LARGE SCALE GENOMIC DNA]</scope>
    <source>
        <strain evidence="12">SPO-2</strain>
    </source>
</reference>
<feature type="transmembrane region" description="Helical" evidence="10">
    <location>
        <begin position="588"/>
        <end position="607"/>
    </location>
</feature>
<evidence type="ECO:0000313" key="12">
    <source>
        <dbReference type="EMBL" id="KAI6650369.1"/>
    </source>
</evidence>
<dbReference type="PANTHER" id="PTHR19229">
    <property type="entry name" value="ATP-BINDING CASSETTE TRANSPORTER SUBFAMILY A ABCA"/>
    <property type="match status" value="1"/>
</dbReference>
<dbReference type="CDD" id="cd03263">
    <property type="entry name" value="ABC_subfamily_A"/>
    <property type="match status" value="2"/>
</dbReference>
<organism evidence="12 13">
    <name type="scientific">Oopsacas minuta</name>
    <dbReference type="NCBI Taxonomy" id="111878"/>
    <lineage>
        <taxon>Eukaryota</taxon>
        <taxon>Metazoa</taxon>
        <taxon>Porifera</taxon>
        <taxon>Hexactinellida</taxon>
        <taxon>Hexasterophora</taxon>
        <taxon>Lyssacinosida</taxon>
        <taxon>Leucopsacidae</taxon>
        <taxon>Oopsacas</taxon>
    </lineage>
</organism>
<evidence type="ECO:0000259" key="11">
    <source>
        <dbReference type="PROSITE" id="PS50893"/>
    </source>
</evidence>
<dbReference type="InterPro" id="IPR026082">
    <property type="entry name" value="ABCA"/>
</dbReference>
<keyword evidence="5" id="KW-0677">Repeat</keyword>
<evidence type="ECO:0000256" key="10">
    <source>
        <dbReference type="SAM" id="Phobius"/>
    </source>
</evidence>
<dbReference type="InterPro" id="IPR027417">
    <property type="entry name" value="P-loop_NTPase"/>
</dbReference>
<keyword evidence="9 10" id="KW-0472">Membrane</keyword>
<feature type="transmembrane region" description="Helical" evidence="10">
    <location>
        <begin position="1565"/>
        <end position="1586"/>
    </location>
</feature>
<feature type="transmembrane region" description="Helical" evidence="10">
    <location>
        <begin position="1607"/>
        <end position="1628"/>
    </location>
</feature>
<feature type="transmembrane region" description="Helical" evidence="10">
    <location>
        <begin position="1535"/>
        <end position="1553"/>
    </location>
</feature>
<dbReference type="Pfam" id="PF12698">
    <property type="entry name" value="ABC2_membrane_3"/>
    <property type="match status" value="2"/>
</dbReference>
<keyword evidence="3" id="KW-0813">Transport</keyword>
<dbReference type="SMART" id="SM00382">
    <property type="entry name" value="AAA"/>
    <property type="match status" value="2"/>
</dbReference>
<evidence type="ECO:0000256" key="3">
    <source>
        <dbReference type="ARBA" id="ARBA00022448"/>
    </source>
</evidence>
<evidence type="ECO:0000256" key="6">
    <source>
        <dbReference type="ARBA" id="ARBA00022741"/>
    </source>
</evidence>
<evidence type="ECO:0000256" key="4">
    <source>
        <dbReference type="ARBA" id="ARBA00022692"/>
    </source>
</evidence>
<evidence type="ECO:0000313" key="13">
    <source>
        <dbReference type="Proteomes" id="UP001165289"/>
    </source>
</evidence>
<keyword evidence="8 10" id="KW-1133">Transmembrane helix</keyword>
<evidence type="ECO:0000256" key="1">
    <source>
        <dbReference type="ARBA" id="ARBA00004141"/>
    </source>
</evidence>
<dbReference type="GO" id="GO:0016020">
    <property type="term" value="C:membrane"/>
    <property type="evidence" value="ECO:0007669"/>
    <property type="project" value="UniProtKB-SubCell"/>
</dbReference>
<feature type="transmembrane region" description="Helical" evidence="10">
    <location>
        <begin position="1456"/>
        <end position="1477"/>
    </location>
</feature>
<dbReference type="InterPro" id="IPR017871">
    <property type="entry name" value="ABC_transporter-like_CS"/>
</dbReference>
<evidence type="ECO:0000256" key="7">
    <source>
        <dbReference type="ARBA" id="ARBA00022840"/>
    </source>
</evidence>
<feature type="transmembrane region" description="Helical" evidence="10">
    <location>
        <begin position="1657"/>
        <end position="1676"/>
    </location>
</feature>
<dbReference type="InterPro" id="IPR013525">
    <property type="entry name" value="ABC2_TM"/>
</dbReference>
<dbReference type="InterPro" id="IPR003593">
    <property type="entry name" value="AAA+_ATPase"/>
</dbReference>
<dbReference type="PANTHER" id="PTHR19229:SF36">
    <property type="entry name" value="ATP-BINDING CASSETTE SUB-FAMILY A MEMBER 2"/>
    <property type="match status" value="1"/>
</dbReference>
<feature type="transmembrane region" description="Helical" evidence="10">
    <location>
        <begin position="1193"/>
        <end position="1212"/>
    </location>
</feature>
<dbReference type="Proteomes" id="UP001165289">
    <property type="component" value="Unassembled WGS sequence"/>
</dbReference>
<keyword evidence="4 10" id="KW-0812">Transmembrane</keyword>
<protein>
    <recommendedName>
        <fullName evidence="11">ABC transporter domain-containing protein</fullName>
    </recommendedName>
</protein>
<dbReference type="GO" id="GO:0005524">
    <property type="term" value="F:ATP binding"/>
    <property type="evidence" value="ECO:0007669"/>
    <property type="project" value="UniProtKB-KW"/>
</dbReference>
<feature type="transmembrane region" description="Helical" evidence="10">
    <location>
        <begin position="614"/>
        <end position="635"/>
    </location>
</feature>
<gene>
    <name evidence="12" type="ORF">LOD99_6045</name>
</gene>
<dbReference type="FunFam" id="3.40.50.300:FF:000335">
    <property type="entry name" value="ATP binding cassette subfamily A member 5"/>
    <property type="match status" value="2"/>
</dbReference>
<dbReference type="EMBL" id="JAKMXF010000312">
    <property type="protein sequence ID" value="KAI6650369.1"/>
    <property type="molecule type" value="Genomic_DNA"/>
</dbReference>
<sequence length="2035" mass="229645">MSQPNILKRFLLLFKKNLLWKIRNWKSTLFEVSFPVILCIILFLLSLVLPPESHATTQTAAKALPSAGLIPFLQTMYCDLTDTWTNGLDGLPNFKHSEVYTLYELIQKTSLSDDLRDSKFQSSLSSLASLTTANITDELTHTDNTLLLQRIAMLCKYNKQLIVQLGLNPAICTDPIHHKDIDVSTLDRNQILILYMLATITNSNNSITSLLSIQQDFLTYLQLSQELYKLSENPDKYLCGSNLTRSQNEYIYRFLGLILGPAFQNNSDNNTTQGLLENGVRILFSPDTPLTRSIAHEMNHTFELIDRARDSLNKIRDENYQLRSLLYNFSIADPKQLLVNDLRYLAKLQNVNPIPNLPSSSQLNQASSLLDINSPDSLWSYTQAVELYTRYTLSNAVFRVNWDFFRGYPTEQSILDVVTSSQRKRELNITYVLAGIIFQNITNATTLPPQSSYKIRMNFTTSMGSYLLRDISWKPGPENSDYDLNDLKYGYVFIQDLVERALINTYTNSTAHIPAGYLQPFPYPCFLFNSNLLIGQITIPLILTAGSVLTISLLARAIVQEREKRLRDVMSVLGVGVLEHWASWLAVYYILLAIPSLLSIAILKLVLTYSSFLILLLAQLSYNLALLPLGILLSLPFRRATVAASTVGLVYFLLYFLVILVQILEFRVPPITIVLSQLLAPTALGLFVYHTVQFELRGVGLHWNNLATSPLDKGFSTPGISWSCMCIDAILYTVLALYIQAILPGSYGRRHPWYFLITPSFWLGEDRWARIVQNLRRNKEYEEISGDSDELLMEEVTFDRASVPRVWEPLARERDPTHLTKGVSINQLGKVYSWGALGLKKKVALHSISLNLYEGHITVLLGHNGAGKTSLMMILSGINKQTSGSIRITHGRDSIGLCPQHNILFPHLTVKQHMNFYGALRGLTSSQIASDSNRLLECMALLPHMNKCVVNLSGGMARKLSVSLAFLGSPKLVILDEPTAGVDPASRRHIWDFLLSERQNRCILLSTHQMEEAEVLGDRIAMIDHGHILCIGAVPFLKANFGLNYLLTVEKKHTFDDVTHRQELYKILGDINGVKETVEELRFPLSNACVTSSRYNLPDILHKLESNRDRLHILSYGLSAPSLEQLFLMLTELRYTVDHDDDVIIDNTYKPVTRIKPNSFINKLKLLLLHSYALFLKRIHHTRRDVRGLLLQYIPFLCAILLAMILTVVYTVSGVPDVIRYHPGMYLSLSSPQYFFLSSPAVQSSADSYLSTITCPGGLGVVSDQPCVRNNKSIIHNSIQCSYCPTVWSIPKQNQTTPYNTSCNCNTGWLSCPPHASGPDPLEMVSQGDGSTLQDLRGRNVTDYLIRSFDRFILNRYQGVSFGDVRKDIPVFNTTDYNDMFGVRNYSKAWFTFKGFRAITSSLNVMNNAILRRELRDNLGYSRNFTSYGIIGNSEIWPLTPFQRVYAEITSGKPMLVSFMMFFGFSFLVAFSVVFVLEEKVSGTRYLQELSGLSQVVYWIVSFIYDVITYCVAVLLSMVIMGAFQYYPFVSKTHITTFLLAALGFGLTSISSLQLLSRPFKSPSLAYVVMACCTFVFGLMTLVIIFSLDITNNSSSKNFSIALKNTFVFIPQFSFPYILYHLITTYYYELEQAEVGFSIGLQKSDPFQWDPIGKCLLIIYVEFILVFVLTISVTFFSNFRSKYTHNCNENYPRDIVCDSDVEEERERVLANSNTSENTISLHNITKNYVTIKKLRKFTAVDNVTFAVKNECFGLLGLNGAGKTTIFDSITGIRALSSGKIYVKGVDVTKCRQEANRNMSYCPQFDSLFDRLTGREHLYLFGRLRGIHGNALKNAVDSTIRRLQLKEYANTPSAKYSGGNRRKLQTGIALISEPNLLLLDEPTSGVDPYAKQFLWELLRDVTNTGVSSLLTTHSMTECEALCTRIAIIHKGRVQCIGSPQHLKAKFGEGYILKVYLSLSHDNVAVIEEISNKLSRAVKPLESHLTLLTFHLENVCLPSLLRVLIEMKRGDLIADFSLGQTTLEDVFLSITDPLKSV</sequence>
<comment type="caution">
    <text evidence="12">The sequence shown here is derived from an EMBL/GenBank/DDBJ whole genome shotgun (WGS) entry which is preliminary data.</text>
</comment>
<dbReference type="GO" id="GO:0005319">
    <property type="term" value="F:lipid transporter activity"/>
    <property type="evidence" value="ECO:0007669"/>
    <property type="project" value="TreeGrafter"/>
</dbReference>
<feature type="transmembrane region" description="Helical" evidence="10">
    <location>
        <begin position="720"/>
        <end position="743"/>
    </location>
</feature>
<dbReference type="Gene3D" id="3.40.50.300">
    <property type="entry name" value="P-loop containing nucleotide triphosphate hydrolases"/>
    <property type="match status" value="2"/>
</dbReference>
<keyword evidence="7" id="KW-0067">ATP-binding</keyword>
<comment type="similarity">
    <text evidence="2">Belongs to the ABC transporter superfamily. ABCA family.</text>
</comment>
<evidence type="ECO:0000256" key="5">
    <source>
        <dbReference type="ARBA" id="ARBA00022737"/>
    </source>
</evidence>
<dbReference type="PROSITE" id="PS00211">
    <property type="entry name" value="ABC_TRANSPORTER_1"/>
    <property type="match status" value="1"/>
</dbReference>
<dbReference type="GO" id="GO:0016887">
    <property type="term" value="F:ATP hydrolysis activity"/>
    <property type="evidence" value="ECO:0007669"/>
    <property type="project" value="InterPro"/>
</dbReference>
<proteinExistence type="inferred from homology"/>
<evidence type="ECO:0000256" key="2">
    <source>
        <dbReference type="ARBA" id="ARBA00008869"/>
    </source>
</evidence>
<accession>A0AAV7JNK0</accession>
<feature type="transmembrane region" description="Helical" evidence="10">
    <location>
        <begin position="1497"/>
        <end position="1523"/>
    </location>
</feature>
<feature type="transmembrane region" description="Helical" evidence="10">
    <location>
        <begin position="671"/>
        <end position="692"/>
    </location>
</feature>
<name>A0AAV7JNK0_9METZ</name>